<proteinExistence type="evidence at transcript level"/>
<keyword evidence="1" id="KW-0732">Signal</keyword>
<protein>
    <submittedName>
        <fullName evidence="2">Interleukin-21</fullName>
    </submittedName>
</protein>
<accession>B2BHG5</accession>
<dbReference type="Gene3D" id="1.20.1250.70">
    <property type="entry name" value="Interleukin-15/Interleukin-21"/>
    <property type="match status" value="1"/>
</dbReference>
<sequence length="144" mass="16656">MKLVVFCFLAAWCGSLVGASTSRPTTRPPMFRRKLEEVLGHLHRVKESQQHNEKTLNIPPQSFKDRCCVSTLKYFLENLEKQFNASQDKLYRSLKQRKTERALCPSGDIQANCQTYNSHPGTVQVFFERLQSFIEEGITRLSMK</sequence>
<gene>
    <name evidence="2" type="primary">IL-21</name>
</gene>
<dbReference type="RefSeq" id="NP_001254615.1">
    <property type="nucleotide sequence ID" value="NM_001267686.1"/>
</dbReference>
<dbReference type="SUPFAM" id="SSF47266">
    <property type="entry name" value="4-helical cytokines"/>
    <property type="match status" value="1"/>
</dbReference>
<dbReference type="KEGG" id="gat:100190877"/>
<dbReference type="InterPro" id="IPR009079">
    <property type="entry name" value="4_helix_cytokine-like_core"/>
</dbReference>
<organism evidence="2">
    <name type="scientific">Gasterosteus aculeatus</name>
    <name type="common">Three-spined stickleback</name>
    <dbReference type="NCBI Taxonomy" id="69293"/>
    <lineage>
        <taxon>Eukaryota</taxon>
        <taxon>Metazoa</taxon>
        <taxon>Chordata</taxon>
        <taxon>Craniata</taxon>
        <taxon>Vertebrata</taxon>
        <taxon>Euteleostomi</taxon>
        <taxon>Actinopterygii</taxon>
        <taxon>Neopterygii</taxon>
        <taxon>Teleostei</taxon>
        <taxon>Neoteleostei</taxon>
        <taxon>Acanthomorphata</taxon>
        <taxon>Eupercaria</taxon>
        <taxon>Perciformes</taxon>
        <taxon>Cottioidei</taxon>
        <taxon>Gasterosteales</taxon>
        <taxon>Gasterosteidae</taxon>
        <taxon>Gasterosteus</taxon>
    </lineage>
</organism>
<feature type="chain" id="PRO_5002776308" evidence="1">
    <location>
        <begin position="23"/>
        <end position="144"/>
    </location>
</feature>
<evidence type="ECO:0000313" key="2">
    <source>
        <dbReference type="EMBL" id="ABS44957.1"/>
    </source>
</evidence>
<dbReference type="CTD" id="100169843"/>
<evidence type="ECO:0000256" key="1">
    <source>
        <dbReference type="SAM" id="SignalP"/>
    </source>
</evidence>
<dbReference type="AlphaFoldDB" id="B2BHG5"/>
<feature type="signal peptide" evidence="1">
    <location>
        <begin position="1"/>
        <end position="22"/>
    </location>
</feature>
<dbReference type="GeneID" id="100190877"/>
<reference evidence="2" key="1">
    <citation type="submission" date="2007-03" db="EMBL/GenBank/DDBJ databases">
        <title>Molecular cloning of IL-21 from Gasterosteus aculeatus.</title>
        <authorList>
            <person name="Shao J."/>
            <person name="Fang W."/>
            <person name="Xiang L."/>
        </authorList>
    </citation>
    <scope>NUCLEOTIDE SEQUENCE</scope>
</reference>
<dbReference type="EMBL" id="EF513160">
    <property type="protein sequence ID" value="ABS44957.1"/>
    <property type="molecule type" value="mRNA"/>
</dbReference>
<name>B2BHG5_GASAC</name>